<dbReference type="EMBL" id="CP041345">
    <property type="protein sequence ID" value="QKG79416.1"/>
    <property type="molecule type" value="Genomic_DNA"/>
</dbReference>
<dbReference type="InterPro" id="IPR050368">
    <property type="entry name" value="ClC-type_chloride_channel"/>
</dbReference>
<dbReference type="AlphaFoldDB" id="A0A7D3XLH6"/>
<dbReference type="RefSeq" id="WP_173073125.1">
    <property type="nucleotide sequence ID" value="NZ_CP041345.1"/>
</dbReference>
<keyword evidence="4 11" id="KW-1133">Transmembrane helix</keyword>
<feature type="transmembrane region" description="Helical" evidence="11">
    <location>
        <begin position="66"/>
        <end position="87"/>
    </location>
</feature>
<keyword evidence="9" id="KW-0407">Ion channel</keyword>
<dbReference type="InterPro" id="IPR001807">
    <property type="entry name" value="ClC"/>
</dbReference>
<protein>
    <submittedName>
        <fullName evidence="13">Chloride channel protein</fullName>
    </submittedName>
</protein>
<evidence type="ECO:0000256" key="9">
    <source>
        <dbReference type="ARBA" id="ARBA00023303"/>
    </source>
</evidence>
<dbReference type="SUPFAM" id="SSF54631">
    <property type="entry name" value="CBS-domain pair"/>
    <property type="match status" value="1"/>
</dbReference>
<keyword evidence="2" id="KW-0813">Transport</keyword>
<keyword evidence="6 11" id="KW-0472">Membrane</keyword>
<evidence type="ECO:0000256" key="5">
    <source>
        <dbReference type="ARBA" id="ARBA00023065"/>
    </source>
</evidence>
<feature type="domain" description="CBS" evidence="12">
    <location>
        <begin position="469"/>
        <end position="527"/>
    </location>
</feature>
<dbReference type="SMART" id="SM00116">
    <property type="entry name" value="CBS"/>
    <property type="match status" value="2"/>
</dbReference>
<dbReference type="PROSITE" id="PS51371">
    <property type="entry name" value="CBS"/>
    <property type="match status" value="2"/>
</dbReference>
<feature type="domain" description="CBS" evidence="12">
    <location>
        <begin position="534"/>
        <end position="590"/>
    </location>
</feature>
<gene>
    <name evidence="13" type="ORF">FHG85_03765</name>
</gene>
<feature type="transmembrane region" description="Helical" evidence="11">
    <location>
        <begin position="384"/>
        <end position="407"/>
    </location>
</feature>
<evidence type="ECO:0000256" key="4">
    <source>
        <dbReference type="ARBA" id="ARBA00022989"/>
    </source>
</evidence>
<dbReference type="Gene3D" id="3.10.580.10">
    <property type="entry name" value="CBS-domain"/>
    <property type="match status" value="1"/>
</dbReference>
<feature type="transmembrane region" description="Helical" evidence="11">
    <location>
        <begin position="322"/>
        <end position="339"/>
    </location>
</feature>
<dbReference type="Pfam" id="PF00654">
    <property type="entry name" value="Voltage_CLC"/>
    <property type="match status" value="1"/>
</dbReference>
<dbReference type="KEGG" id="ttz:FHG85_03765"/>
<name>A0A7D3XLH6_9BACT</name>
<sequence>MTKREFVLPLLKLWVRFRRLGEKNTTLILSFVVGLISGLAGVLLKNTLHHFRNLIAGVVPMDSTNALYFGLPAIGILFTILFVRYIVNDDLSHGVTKVLYSISRQGSQIKPHNMISSIISSILTIGFGGSVGAEAPIVYSGSAIGSNIGKFFRLNYQTRTLLIGCGAAGAIASIFKAPIAGIIFTLEVLMLDLTTASIVPLLISAVTASTVSYFLMGRNVVFAYEVVRPFTLHNIPWFILLGIFSGFVSLYFIRTTFTVERLFKKTRSPYKRWFFGSLVLGILIFIFPPLFGEGYDVLQALLDGRSSYIFHNSPLFQFQDNIWLILTSLFFLVAFKAIASSITNGAGGVGGIFAPALFIGGVSGFFLARILNLFDFINISESNFALVGMAGAMAGIMHAPFMAIFLIAEITGGYALFIPLMITSTIAFLTIMYFEPHSVYTKRLAQRGELITHHKDKAVLTLLSVKKVIERDFIPVRPTETLGNLVKKVSQSKRNIFPVITDDFKFVGVVSLDDIRPVMFDTSQYDAIKVQELMNIPPEIININDHMEDVMKKFEYTKAWNLPVVDGGKYVGFVSKSKIFSVYRNLLIQFSKE</sequence>
<evidence type="ECO:0000256" key="11">
    <source>
        <dbReference type="SAM" id="Phobius"/>
    </source>
</evidence>
<comment type="subcellular location">
    <subcellularLocation>
        <location evidence="1">Membrane</location>
        <topology evidence="1">Multi-pass membrane protein</topology>
    </subcellularLocation>
</comment>
<feature type="transmembrane region" description="Helical" evidence="11">
    <location>
        <begin position="351"/>
        <end position="372"/>
    </location>
</feature>
<feature type="transmembrane region" description="Helical" evidence="11">
    <location>
        <begin position="193"/>
        <end position="215"/>
    </location>
</feature>
<dbReference type="CDD" id="cd00400">
    <property type="entry name" value="Voltage_gated_ClC"/>
    <property type="match status" value="1"/>
</dbReference>
<evidence type="ECO:0000256" key="1">
    <source>
        <dbReference type="ARBA" id="ARBA00004141"/>
    </source>
</evidence>
<dbReference type="SUPFAM" id="SSF81340">
    <property type="entry name" value="Clc chloride channel"/>
    <property type="match status" value="1"/>
</dbReference>
<keyword evidence="3 11" id="KW-0812">Transmembrane</keyword>
<evidence type="ECO:0000256" key="8">
    <source>
        <dbReference type="ARBA" id="ARBA00023214"/>
    </source>
</evidence>
<dbReference type="InterPro" id="IPR000644">
    <property type="entry name" value="CBS_dom"/>
</dbReference>
<feature type="transmembrane region" description="Helical" evidence="11">
    <location>
        <begin position="235"/>
        <end position="253"/>
    </location>
</feature>
<feature type="transmembrane region" description="Helical" evidence="11">
    <location>
        <begin position="114"/>
        <end position="133"/>
    </location>
</feature>
<dbReference type="Gene3D" id="1.10.3080.10">
    <property type="entry name" value="Clc chloride channel"/>
    <property type="match status" value="1"/>
</dbReference>
<dbReference type="Pfam" id="PF00571">
    <property type="entry name" value="CBS"/>
    <property type="match status" value="2"/>
</dbReference>
<evidence type="ECO:0000259" key="12">
    <source>
        <dbReference type="PROSITE" id="PS51371"/>
    </source>
</evidence>
<feature type="transmembrane region" description="Helical" evidence="11">
    <location>
        <begin position="414"/>
        <end position="434"/>
    </location>
</feature>
<dbReference type="CDD" id="cd02205">
    <property type="entry name" value="CBS_pair_SF"/>
    <property type="match status" value="1"/>
</dbReference>
<dbReference type="PRINTS" id="PR00762">
    <property type="entry name" value="CLCHANNEL"/>
</dbReference>
<evidence type="ECO:0000256" key="7">
    <source>
        <dbReference type="ARBA" id="ARBA00023173"/>
    </source>
</evidence>
<keyword evidence="10" id="KW-0129">CBS domain</keyword>
<keyword evidence="5" id="KW-0406">Ion transport</keyword>
<dbReference type="InterPro" id="IPR014743">
    <property type="entry name" value="Cl-channel_core"/>
</dbReference>
<proteinExistence type="predicted"/>
<evidence type="ECO:0000256" key="2">
    <source>
        <dbReference type="ARBA" id="ARBA00022448"/>
    </source>
</evidence>
<feature type="transmembrane region" description="Helical" evidence="11">
    <location>
        <begin position="161"/>
        <end position="186"/>
    </location>
</feature>
<dbReference type="PANTHER" id="PTHR43427:SF6">
    <property type="entry name" value="CHLORIDE CHANNEL PROTEIN CLC-E"/>
    <property type="match status" value="1"/>
</dbReference>
<evidence type="ECO:0000313" key="13">
    <source>
        <dbReference type="EMBL" id="QKG79416.1"/>
    </source>
</evidence>
<dbReference type="InterPro" id="IPR046342">
    <property type="entry name" value="CBS_dom_sf"/>
</dbReference>
<keyword evidence="7" id="KW-0869">Chloride channel</keyword>
<dbReference type="Proteomes" id="UP000500961">
    <property type="component" value="Chromosome"/>
</dbReference>
<keyword evidence="8" id="KW-0868">Chloride</keyword>
<dbReference type="GO" id="GO:0005254">
    <property type="term" value="F:chloride channel activity"/>
    <property type="evidence" value="ECO:0007669"/>
    <property type="project" value="UniProtKB-KW"/>
</dbReference>
<feature type="transmembrane region" description="Helical" evidence="11">
    <location>
        <begin position="26"/>
        <end position="46"/>
    </location>
</feature>
<dbReference type="PANTHER" id="PTHR43427">
    <property type="entry name" value="CHLORIDE CHANNEL PROTEIN CLC-E"/>
    <property type="match status" value="1"/>
</dbReference>
<evidence type="ECO:0000313" key="14">
    <source>
        <dbReference type="Proteomes" id="UP000500961"/>
    </source>
</evidence>
<evidence type="ECO:0000256" key="6">
    <source>
        <dbReference type="ARBA" id="ARBA00023136"/>
    </source>
</evidence>
<accession>A0A7D3XLH6</accession>
<reference evidence="13 14" key="1">
    <citation type="submission" date="2019-07" db="EMBL/GenBank/DDBJ databases">
        <title>Thalassofilum flectens gen. nov., sp. nov., a novel moderate thermophilic anaerobe from a shallow sea hot spring in Kunashir Island (Russia), representing a new family in the order Bacteroidales, and proposal of Thalassofilacea fam. nov.</title>
        <authorList>
            <person name="Kochetkova T.V."/>
            <person name="Podosokorskaya O.A."/>
            <person name="Novikov A."/>
            <person name="Elcheninov A.G."/>
            <person name="Toshchakov S.V."/>
            <person name="Kublanov I.V."/>
        </authorList>
    </citation>
    <scope>NUCLEOTIDE SEQUENCE [LARGE SCALE GENOMIC DNA]</scope>
    <source>
        <strain evidence="13 14">38-H</strain>
    </source>
</reference>
<evidence type="ECO:0000256" key="3">
    <source>
        <dbReference type="ARBA" id="ARBA00022692"/>
    </source>
</evidence>
<organism evidence="13 14">
    <name type="scientific">Tenuifilum thalassicum</name>
    <dbReference type="NCBI Taxonomy" id="2590900"/>
    <lineage>
        <taxon>Bacteria</taxon>
        <taxon>Pseudomonadati</taxon>
        <taxon>Bacteroidota</taxon>
        <taxon>Bacteroidia</taxon>
        <taxon>Bacteroidales</taxon>
        <taxon>Tenuifilaceae</taxon>
        <taxon>Tenuifilum</taxon>
    </lineage>
</organism>
<keyword evidence="14" id="KW-1185">Reference proteome</keyword>
<evidence type="ECO:0000256" key="10">
    <source>
        <dbReference type="PROSITE-ProRule" id="PRU00703"/>
    </source>
</evidence>
<feature type="transmembrane region" description="Helical" evidence="11">
    <location>
        <begin position="273"/>
        <end position="291"/>
    </location>
</feature>
<dbReference type="GO" id="GO:0034707">
    <property type="term" value="C:chloride channel complex"/>
    <property type="evidence" value="ECO:0007669"/>
    <property type="project" value="UniProtKB-KW"/>
</dbReference>